<evidence type="ECO:0000313" key="1">
    <source>
        <dbReference type="EMBL" id="TLU65317.1"/>
    </source>
</evidence>
<organism evidence="1 2">
    <name type="scientific">Thalassotalea litorea</name>
    <dbReference type="NCBI Taxonomy" id="2020715"/>
    <lineage>
        <taxon>Bacteria</taxon>
        <taxon>Pseudomonadati</taxon>
        <taxon>Pseudomonadota</taxon>
        <taxon>Gammaproteobacteria</taxon>
        <taxon>Alteromonadales</taxon>
        <taxon>Colwelliaceae</taxon>
        <taxon>Thalassotalea</taxon>
    </lineage>
</organism>
<accession>A0A5R9IMM4</accession>
<proteinExistence type="predicted"/>
<reference evidence="1 2" key="1">
    <citation type="submission" date="2019-05" db="EMBL/GenBank/DDBJ databases">
        <title>Genome sequences of Thalassotalea litorea 1K03283.</title>
        <authorList>
            <person name="Zhang D."/>
        </authorList>
    </citation>
    <scope>NUCLEOTIDE SEQUENCE [LARGE SCALE GENOMIC DNA]</scope>
    <source>
        <strain evidence="1 2">MCCC 1K03283</strain>
    </source>
</reference>
<sequence>MVEELAQSEGKYFGVKLSGTVGIGEEQKWLKELDKRVMQYDNVSLLLQLDDGAGWGLKAGWQDIKWVFHNMKHIDKVAVVSDSKVWEWLVKVDALFAKVVNIDESHFTHEELEQAWTWLKS</sequence>
<dbReference type="InterPro" id="IPR038396">
    <property type="entry name" value="SpoIIAA-like_sf"/>
</dbReference>
<comment type="caution">
    <text evidence="1">The sequence shown here is derived from an EMBL/GenBank/DDBJ whole genome shotgun (WGS) entry which is preliminary data.</text>
</comment>
<dbReference type="Proteomes" id="UP000307790">
    <property type="component" value="Unassembled WGS sequence"/>
</dbReference>
<keyword evidence="2" id="KW-1185">Reference proteome</keyword>
<evidence type="ECO:0000313" key="2">
    <source>
        <dbReference type="Proteomes" id="UP000307790"/>
    </source>
</evidence>
<dbReference type="AlphaFoldDB" id="A0A5R9IMM4"/>
<dbReference type="InterPro" id="IPR021866">
    <property type="entry name" value="SpoIIAA-like"/>
</dbReference>
<dbReference type="SUPFAM" id="SSF52091">
    <property type="entry name" value="SpoIIaa-like"/>
    <property type="match status" value="1"/>
</dbReference>
<dbReference type="Pfam" id="PF11964">
    <property type="entry name" value="SpoIIAA-like"/>
    <property type="match status" value="1"/>
</dbReference>
<dbReference type="Gene3D" id="3.40.50.10600">
    <property type="entry name" value="SpoIIaa-like domains"/>
    <property type="match status" value="1"/>
</dbReference>
<dbReference type="EMBL" id="VCBC01000007">
    <property type="protein sequence ID" value="TLU65317.1"/>
    <property type="molecule type" value="Genomic_DNA"/>
</dbReference>
<gene>
    <name evidence="1" type="ORF">FE810_08490</name>
</gene>
<protein>
    <submittedName>
        <fullName evidence="1">STAS/SEC14 domain-containing protein</fullName>
    </submittedName>
</protein>
<name>A0A5R9IMM4_9GAMM</name>
<dbReference type="RefSeq" id="WP_138319620.1">
    <property type="nucleotide sequence ID" value="NZ_VCBC01000007.1"/>
</dbReference>
<dbReference type="InterPro" id="IPR036513">
    <property type="entry name" value="STAS_dom_sf"/>
</dbReference>
<dbReference type="OrthoDB" id="5457369at2"/>